<accession>A0AB38XNJ7</accession>
<dbReference type="AlphaFoldDB" id="A0AB38XNJ7"/>
<dbReference type="Proteomes" id="UP001211044">
    <property type="component" value="Chromosome"/>
</dbReference>
<name>A0AB38XNJ7_9ACTO</name>
<evidence type="ECO:0000256" key="4">
    <source>
        <dbReference type="ARBA" id="ARBA00023157"/>
    </source>
</evidence>
<dbReference type="PIRSF" id="PIRSF000077">
    <property type="entry name" value="Thioredoxin"/>
    <property type="match status" value="1"/>
</dbReference>
<dbReference type="RefSeq" id="WP_004808322.1">
    <property type="nucleotide sequence ID" value="NZ_CP116394.1"/>
</dbReference>
<dbReference type="InterPro" id="IPR013766">
    <property type="entry name" value="Thioredoxin_domain"/>
</dbReference>
<keyword evidence="2" id="KW-0813">Transport</keyword>
<dbReference type="CDD" id="cd02947">
    <property type="entry name" value="TRX_family"/>
    <property type="match status" value="1"/>
</dbReference>
<dbReference type="SUPFAM" id="SSF52833">
    <property type="entry name" value="Thioredoxin-like"/>
    <property type="match status" value="1"/>
</dbReference>
<keyword evidence="3" id="KW-0249">Electron transport</keyword>
<feature type="active site" description="Nucleophile" evidence="8">
    <location>
        <position position="29"/>
    </location>
</feature>
<dbReference type="Gene3D" id="3.40.30.10">
    <property type="entry name" value="Glutaredoxin"/>
    <property type="match status" value="1"/>
</dbReference>
<dbReference type="PRINTS" id="PR00421">
    <property type="entry name" value="THIOREDOXIN"/>
</dbReference>
<evidence type="ECO:0000256" key="3">
    <source>
        <dbReference type="ARBA" id="ARBA00022982"/>
    </source>
</evidence>
<dbReference type="NCBIfam" id="TIGR01068">
    <property type="entry name" value="thioredoxin"/>
    <property type="match status" value="1"/>
</dbReference>
<feature type="disulfide bond" description="Redox-active" evidence="9">
    <location>
        <begin position="29"/>
        <end position="32"/>
    </location>
</feature>
<evidence type="ECO:0000313" key="12">
    <source>
        <dbReference type="Proteomes" id="UP001211044"/>
    </source>
</evidence>
<evidence type="ECO:0000256" key="6">
    <source>
        <dbReference type="NCBIfam" id="TIGR01068"/>
    </source>
</evidence>
<dbReference type="GO" id="GO:0015035">
    <property type="term" value="F:protein-disulfide reductase activity"/>
    <property type="evidence" value="ECO:0007669"/>
    <property type="project" value="UniProtKB-UniRule"/>
</dbReference>
<evidence type="ECO:0000256" key="8">
    <source>
        <dbReference type="PIRSR" id="PIRSR000077-1"/>
    </source>
</evidence>
<proteinExistence type="inferred from homology"/>
<feature type="domain" description="Thioredoxin" evidence="10">
    <location>
        <begin position="1"/>
        <end position="104"/>
    </location>
</feature>
<dbReference type="InterPro" id="IPR017937">
    <property type="entry name" value="Thioredoxin_CS"/>
</dbReference>
<organism evidence="11 12">
    <name type="scientific">Winkia neuii subsp. anitrata</name>
    <dbReference type="NCBI Taxonomy" id="29318"/>
    <lineage>
        <taxon>Bacteria</taxon>
        <taxon>Bacillati</taxon>
        <taxon>Actinomycetota</taxon>
        <taxon>Actinomycetes</taxon>
        <taxon>Actinomycetales</taxon>
        <taxon>Actinomycetaceae</taxon>
        <taxon>Winkia</taxon>
    </lineage>
</organism>
<dbReference type="Pfam" id="PF00085">
    <property type="entry name" value="Thioredoxin"/>
    <property type="match status" value="1"/>
</dbReference>
<dbReference type="PROSITE" id="PS51352">
    <property type="entry name" value="THIOREDOXIN_2"/>
    <property type="match status" value="1"/>
</dbReference>
<dbReference type="PANTHER" id="PTHR45663">
    <property type="entry name" value="GEO12009P1"/>
    <property type="match status" value="1"/>
</dbReference>
<feature type="site" description="Contributes to redox potential value" evidence="8">
    <location>
        <position position="30"/>
    </location>
</feature>
<feature type="active site" description="Nucleophile" evidence="8">
    <location>
        <position position="32"/>
    </location>
</feature>
<feature type="site" description="Deprotonates C-terminal active site Cys" evidence="8">
    <location>
        <position position="23"/>
    </location>
</feature>
<evidence type="ECO:0000256" key="2">
    <source>
        <dbReference type="ARBA" id="ARBA00022448"/>
    </source>
</evidence>
<evidence type="ECO:0000259" key="10">
    <source>
        <dbReference type="PROSITE" id="PS51352"/>
    </source>
</evidence>
<dbReference type="GO" id="GO:0005829">
    <property type="term" value="C:cytosol"/>
    <property type="evidence" value="ECO:0007669"/>
    <property type="project" value="TreeGrafter"/>
</dbReference>
<dbReference type="InterPro" id="IPR036249">
    <property type="entry name" value="Thioredoxin-like_sf"/>
</dbReference>
<evidence type="ECO:0000313" key="11">
    <source>
        <dbReference type="EMBL" id="WCE45823.1"/>
    </source>
</evidence>
<dbReference type="InterPro" id="IPR005746">
    <property type="entry name" value="Thioredoxin"/>
</dbReference>
<evidence type="ECO:0000256" key="1">
    <source>
        <dbReference type="ARBA" id="ARBA00008987"/>
    </source>
</evidence>
<gene>
    <name evidence="11" type="primary">trxA</name>
    <name evidence="11" type="ORF">PIG85_09280</name>
</gene>
<keyword evidence="4 9" id="KW-1015">Disulfide bond</keyword>
<sequence>MATQELTIENFPQIVEKGIVFIDFWATWCGPCRQFSPIYDKVSEKHPDIVFGKVDTDAQQELAGMAQVQSIPTVMAFRDGVGVFRTAGVMSASELEAIIQQVRDLDMDKVRAEAEAAEEQA</sequence>
<dbReference type="EMBL" id="CP116394">
    <property type="protein sequence ID" value="WCE45823.1"/>
    <property type="molecule type" value="Genomic_DNA"/>
</dbReference>
<dbReference type="PANTHER" id="PTHR45663:SF40">
    <property type="entry name" value="THIOREDOXIN 2"/>
    <property type="match status" value="1"/>
</dbReference>
<evidence type="ECO:0000256" key="5">
    <source>
        <dbReference type="ARBA" id="ARBA00023284"/>
    </source>
</evidence>
<evidence type="ECO:0000256" key="7">
    <source>
        <dbReference type="PIRNR" id="PIRNR000077"/>
    </source>
</evidence>
<feature type="site" description="Contributes to redox potential value" evidence="8">
    <location>
        <position position="31"/>
    </location>
</feature>
<dbReference type="KEGG" id="wne:PIG85_09280"/>
<dbReference type="PROSITE" id="PS00194">
    <property type="entry name" value="THIOREDOXIN_1"/>
    <property type="match status" value="1"/>
</dbReference>
<reference evidence="11" key="1">
    <citation type="submission" date="2023-01" db="EMBL/GenBank/DDBJ databases">
        <title>Comparative Genomic Analysis of the Clinically-Derived Winkia Strain NY0527 Provides Evidence into the Taxonomic Reassignment of Winkia neuii and Characterizes Their Virulence Traits.</title>
        <authorList>
            <person name="Cai X."/>
            <person name="Peng Y."/>
            <person name="Li M."/>
            <person name="Qiu Y."/>
            <person name="Wang Y."/>
            <person name="Xu L."/>
            <person name="Hou Q."/>
        </authorList>
    </citation>
    <scope>NUCLEOTIDE SEQUENCE</scope>
    <source>
        <strain evidence="11">NY0527</strain>
    </source>
</reference>
<keyword evidence="5 9" id="KW-0676">Redox-active center</keyword>
<evidence type="ECO:0000256" key="9">
    <source>
        <dbReference type="PIRSR" id="PIRSR000077-4"/>
    </source>
</evidence>
<comment type="similarity">
    <text evidence="1 7">Belongs to the thioredoxin family.</text>
</comment>
<protein>
    <recommendedName>
        <fullName evidence="6 7">Thioredoxin</fullName>
    </recommendedName>
</protein>